<keyword evidence="8" id="KW-1185">Reference proteome</keyword>
<sequence length="227" mass="24799">MLVEELAKSTELSANVTKANKKDAAGESASVEQNTVEEVKKELDKAVKNLNGSVVDGNQKLTNAVSDLSESGSFHDVFCNFAALRKARVSPMFSAKFLKSVLFVVGRQLWRRLACTAVDCNNRGTCIGTKQTHICACQLGFSGSSCEETVCDSNRDCNGRGICFGTTSSFTCICNLGFSGNRCERICIMSKITKVAATLYSLPSENAVYSEYERRRERTRKTLVLSP</sequence>
<organism evidence="7 8">
    <name type="scientific">Strongylus vulgaris</name>
    <name type="common">Blood worm</name>
    <dbReference type="NCBI Taxonomy" id="40348"/>
    <lineage>
        <taxon>Eukaryota</taxon>
        <taxon>Metazoa</taxon>
        <taxon>Ecdysozoa</taxon>
        <taxon>Nematoda</taxon>
        <taxon>Chromadorea</taxon>
        <taxon>Rhabditida</taxon>
        <taxon>Rhabditina</taxon>
        <taxon>Rhabditomorpha</taxon>
        <taxon>Strongyloidea</taxon>
        <taxon>Strongylidae</taxon>
        <taxon>Strongylus</taxon>
    </lineage>
</organism>
<dbReference type="Pfam" id="PF00008">
    <property type="entry name" value="EGF"/>
    <property type="match status" value="1"/>
</dbReference>
<accession>A0A3P7JDE3</accession>
<dbReference type="OrthoDB" id="10040561at2759"/>
<dbReference type="CDD" id="cd00054">
    <property type="entry name" value="EGF_CA"/>
    <property type="match status" value="2"/>
</dbReference>
<feature type="domain" description="EGF-like" evidence="6">
    <location>
        <begin position="147"/>
        <end position="184"/>
    </location>
</feature>
<dbReference type="AlphaFoldDB" id="A0A3P7JDE3"/>
<keyword evidence="3" id="KW-0677">Repeat</keyword>
<reference evidence="7 8" key="1">
    <citation type="submission" date="2018-11" db="EMBL/GenBank/DDBJ databases">
        <authorList>
            <consortium name="Pathogen Informatics"/>
        </authorList>
    </citation>
    <scope>NUCLEOTIDE SEQUENCE [LARGE SCALE GENOMIC DNA]</scope>
</reference>
<dbReference type="Gene3D" id="2.10.25.10">
    <property type="entry name" value="Laminin"/>
    <property type="match status" value="2"/>
</dbReference>
<evidence type="ECO:0000313" key="8">
    <source>
        <dbReference type="Proteomes" id="UP000270094"/>
    </source>
</evidence>
<keyword evidence="4 5" id="KW-1015">Disulfide bond</keyword>
<feature type="disulfide bond" evidence="5">
    <location>
        <begin position="174"/>
        <end position="183"/>
    </location>
</feature>
<keyword evidence="1 5" id="KW-0245">EGF-like domain</keyword>
<dbReference type="InterPro" id="IPR000742">
    <property type="entry name" value="EGF"/>
</dbReference>
<dbReference type="SMART" id="SM00181">
    <property type="entry name" value="EGF"/>
    <property type="match status" value="2"/>
</dbReference>
<dbReference type="PANTHER" id="PTHR24049">
    <property type="entry name" value="CRUMBS FAMILY MEMBER"/>
    <property type="match status" value="1"/>
</dbReference>
<dbReference type="EMBL" id="UYYB01100789">
    <property type="protein sequence ID" value="VDM78039.1"/>
    <property type="molecule type" value="Genomic_DNA"/>
</dbReference>
<dbReference type="GO" id="GO:0007157">
    <property type="term" value="P:heterophilic cell-cell adhesion via plasma membrane cell adhesion molecules"/>
    <property type="evidence" value="ECO:0007669"/>
    <property type="project" value="TreeGrafter"/>
</dbReference>
<evidence type="ECO:0000256" key="3">
    <source>
        <dbReference type="ARBA" id="ARBA00022737"/>
    </source>
</evidence>
<evidence type="ECO:0000313" key="7">
    <source>
        <dbReference type="EMBL" id="VDM78039.1"/>
    </source>
</evidence>
<protein>
    <recommendedName>
        <fullName evidence="6">EGF-like domain-containing protein</fullName>
    </recommendedName>
</protein>
<dbReference type="PROSITE" id="PS00022">
    <property type="entry name" value="EGF_1"/>
    <property type="match status" value="1"/>
</dbReference>
<dbReference type="PANTHER" id="PTHR24049:SF22">
    <property type="entry name" value="DROSOPHILA CRUMBS HOMOLOG"/>
    <property type="match status" value="1"/>
</dbReference>
<name>A0A3P7JDE3_STRVU</name>
<evidence type="ECO:0000256" key="5">
    <source>
        <dbReference type="PROSITE-ProRule" id="PRU00076"/>
    </source>
</evidence>
<dbReference type="Proteomes" id="UP000270094">
    <property type="component" value="Unassembled WGS sequence"/>
</dbReference>
<feature type="domain" description="EGF-like" evidence="6">
    <location>
        <begin position="111"/>
        <end position="144"/>
    </location>
</feature>
<dbReference type="GO" id="GO:0032991">
    <property type="term" value="C:protein-containing complex"/>
    <property type="evidence" value="ECO:0007669"/>
    <property type="project" value="TreeGrafter"/>
</dbReference>
<evidence type="ECO:0000256" key="4">
    <source>
        <dbReference type="ARBA" id="ARBA00023157"/>
    </source>
</evidence>
<dbReference type="SUPFAM" id="SSF57196">
    <property type="entry name" value="EGF/Laminin"/>
    <property type="match status" value="2"/>
</dbReference>
<keyword evidence="2" id="KW-0732">Signal</keyword>
<evidence type="ECO:0000259" key="6">
    <source>
        <dbReference type="PROSITE" id="PS50026"/>
    </source>
</evidence>
<gene>
    <name evidence="7" type="ORF">SVUK_LOCUS13037</name>
</gene>
<proteinExistence type="predicted"/>
<dbReference type="GO" id="GO:0005886">
    <property type="term" value="C:plasma membrane"/>
    <property type="evidence" value="ECO:0007669"/>
    <property type="project" value="TreeGrafter"/>
</dbReference>
<dbReference type="GO" id="GO:0045197">
    <property type="term" value="P:establishment or maintenance of epithelial cell apical/basal polarity"/>
    <property type="evidence" value="ECO:0007669"/>
    <property type="project" value="TreeGrafter"/>
</dbReference>
<evidence type="ECO:0000256" key="1">
    <source>
        <dbReference type="ARBA" id="ARBA00022536"/>
    </source>
</evidence>
<dbReference type="PROSITE" id="PS50026">
    <property type="entry name" value="EGF_3"/>
    <property type="match status" value="2"/>
</dbReference>
<comment type="caution">
    <text evidence="5">Lacks conserved residue(s) required for the propagation of feature annotation.</text>
</comment>
<dbReference type="InterPro" id="IPR051022">
    <property type="entry name" value="Notch_Cell-Fate_Det"/>
</dbReference>
<evidence type="ECO:0000256" key="2">
    <source>
        <dbReference type="ARBA" id="ARBA00022729"/>
    </source>
</evidence>